<reference evidence="1 2" key="1">
    <citation type="submission" date="2011-01" db="EMBL/GenBank/DDBJ databases">
        <authorList>
            <person name="Weinstock G."/>
            <person name="Sodergren E."/>
            <person name="Clifton S."/>
            <person name="Fulton L."/>
            <person name="Fulton B."/>
            <person name="Courtney L."/>
            <person name="Fronick C."/>
            <person name="Harrison M."/>
            <person name="Strong C."/>
            <person name="Farmer C."/>
            <person name="Delahaunty K."/>
            <person name="Markovic C."/>
            <person name="Hall O."/>
            <person name="Minx P."/>
            <person name="Tomlinson C."/>
            <person name="Mitreva M."/>
            <person name="Hou S."/>
            <person name="Chen J."/>
            <person name="Wollam A."/>
            <person name="Pepin K.H."/>
            <person name="Johnson M."/>
            <person name="Bhonagiri V."/>
            <person name="Zhang X."/>
            <person name="Suruliraj S."/>
            <person name="Warren W."/>
            <person name="Chinwalla A."/>
            <person name="Mardis E.R."/>
            <person name="Wilson R.K."/>
        </authorList>
    </citation>
    <scope>NUCLEOTIDE SEQUENCE [LARGE SCALE GENOMIC DNA]</scope>
    <source>
        <strain evidence="1 2">YIT 12067</strain>
    </source>
</reference>
<dbReference type="AlphaFoldDB" id="E8LBV4"/>
<sequence>MNISFVKLKAMQRLAADNLPAPARHSLDIYSKGDEKTGKTHLLAYAVFLLLV</sequence>
<accession>E8LBV4</accession>
<organism evidence="1 2">
    <name type="scientific">Phascolarctobacterium succinatutens YIT 12067</name>
    <dbReference type="NCBI Taxonomy" id="626939"/>
    <lineage>
        <taxon>Bacteria</taxon>
        <taxon>Bacillati</taxon>
        <taxon>Bacillota</taxon>
        <taxon>Negativicutes</taxon>
        <taxon>Acidaminococcales</taxon>
        <taxon>Acidaminococcaceae</taxon>
        <taxon>Phascolarctobacterium</taxon>
    </lineage>
</organism>
<dbReference type="HOGENOM" id="CLU_3083026_0_0_9"/>
<dbReference type="EMBL" id="AEVN01000010">
    <property type="protein sequence ID" value="EFY05694.1"/>
    <property type="molecule type" value="Genomic_DNA"/>
</dbReference>
<protein>
    <submittedName>
        <fullName evidence="1">Uncharacterized protein</fullName>
    </submittedName>
</protein>
<comment type="caution">
    <text evidence="1">The sequence shown here is derived from an EMBL/GenBank/DDBJ whole genome shotgun (WGS) entry which is preliminary data.</text>
</comment>
<gene>
    <name evidence="1" type="ORF">HMPREF9443_00317</name>
</gene>
<dbReference type="Proteomes" id="UP000004923">
    <property type="component" value="Unassembled WGS sequence"/>
</dbReference>
<proteinExistence type="predicted"/>
<evidence type="ECO:0000313" key="2">
    <source>
        <dbReference type="Proteomes" id="UP000004923"/>
    </source>
</evidence>
<name>E8LBV4_9FIRM</name>
<keyword evidence="2" id="KW-1185">Reference proteome</keyword>
<evidence type="ECO:0000313" key="1">
    <source>
        <dbReference type="EMBL" id="EFY05694.1"/>
    </source>
</evidence>